<keyword evidence="3" id="KW-1185">Reference proteome</keyword>
<evidence type="ECO:0000313" key="3">
    <source>
        <dbReference type="Proteomes" id="UP000184520"/>
    </source>
</evidence>
<evidence type="ECO:0000313" key="2">
    <source>
        <dbReference type="EMBL" id="SHG43132.1"/>
    </source>
</evidence>
<feature type="transmembrane region" description="Helical" evidence="1">
    <location>
        <begin position="28"/>
        <end position="46"/>
    </location>
</feature>
<dbReference type="Pfam" id="PF10003">
    <property type="entry name" value="DUF2244"/>
    <property type="match status" value="1"/>
</dbReference>
<dbReference type="AlphaFoldDB" id="A0A1M5JRB9"/>
<keyword evidence="1" id="KW-0812">Transmembrane</keyword>
<evidence type="ECO:0000256" key="1">
    <source>
        <dbReference type="SAM" id="Phobius"/>
    </source>
</evidence>
<gene>
    <name evidence="2" type="ORF">SAMN05216361_2224</name>
</gene>
<feature type="transmembrane region" description="Helical" evidence="1">
    <location>
        <begin position="52"/>
        <end position="70"/>
    </location>
</feature>
<name>A0A1M5JRB9_9ALTE</name>
<dbReference type="EMBL" id="FQWD01000003">
    <property type="protein sequence ID" value="SHG43132.1"/>
    <property type="molecule type" value="Genomic_DNA"/>
</dbReference>
<keyword evidence="1" id="KW-1133">Transmembrane helix</keyword>
<organism evidence="2 3">
    <name type="scientific">Marisediminitalea aggregata</name>
    <dbReference type="NCBI Taxonomy" id="634436"/>
    <lineage>
        <taxon>Bacteria</taxon>
        <taxon>Pseudomonadati</taxon>
        <taxon>Pseudomonadota</taxon>
        <taxon>Gammaproteobacteria</taxon>
        <taxon>Alteromonadales</taxon>
        <taxon>Alteromonadaceae</taxon>
        <taxon>Marisediminitalea</taxon>
    </lineage>
</organism>
<keyword evidence="1" id="KW-0472">Membrane</keyword>
<dbReference type="STRING" id="634436.SAMN05216361_2224"/>
<dbReference type="InterPro" id="IPR019253">
    <property type="entry name" value="DUF2244_TM"/>
</dbReference>
<dbReference type="RefSeq" id="WP_073322323.1">
    <property type="nucleotide sequence ID" value="NZ_FQWD01000003.1"/>
</dbReference>
<dbReference type="OrthoDB" id="7062615at2"/>
<protein>
    <submittedName>
        <fullName evidence="2">Uncharacterized membrane protein</fullName>
    </submittedName>
</protein>
<dbReference type="Proteomes" id="UP000184520">
    <property type="component" value="Unassembled WGS sequence"/>
</dbReference>
<accession>A0A1M5JRB9</accession>
<proteinExistence type="predicted"/>
<reference evidence="3" key="1">
    <citation type="submission" date="2016-11" db="EMBL/GenBank/DDBJ databases">
        <authorList>
            <person name="Varghese N."/>
            <person name="Submissions S."/>
        </authorList>
    </citation>
    <scope>NUCLEOTIDE SEQUENCE [LARGE SCALE GENOMIC DNA]</scope>
    <source>
        <strain evidence="3">CGMCC 1.8995</strain>
    </source>
</reference>
<sequence>MVTVKHHAHYTLVTLTPNRSASWRDSKWLMWLMASVAFIIAVVWAIVGVWLVFPFAGIEIGLFCFLLYRVNLLTYSNQSVSIEKHQIHVQYSNKAVKSVSLPREDTHMELSESPQDWYLPQLKLVSAENSVAIGDFLNKEDRQTLYETIKELGIPAWRHHWWKH</sequence>